<dbReference type="GO" id="GO:0048471">
    <property type="term" value="C:perinuclear region of cytoplasm"/>
    <property type="evidence" value="ECO:0007669"/>
    <property type="project" value="UniProtKB-SubCell"/>
</dbReference>
<dbReference type="InterPro" id="IPR006615">
    <property type="entry name" value="Pept_C19_DUSP"/>
</dbReference>
<dbReference type="RefSeq" id="XP_054939601.1">
    <property type="nucleotide sequence ID" value="XM_055083626.1"/>
</dbReference>
<dbReference type="InterPro" id="IPR050185">
    <property type="entry name" value="Ub_carboxyl-term_hydrolase"/>
</dbReference>
<dbReference type="PANTHER" id="PTHR21646:SF13">
    <property type="entry name" value="UBIQUITIN CARBOXYL-TERMINAL HYDROLASE 20"/>
    <property type="match status" value="1"/>
</dbReference>
<keyword evidence="7" id="KW-0254">Endocytosis</keyword>
<evidence type="ECO:0000256" key="10">
    <source>
        <dbReference type="ARBA" id="ARBA00022737"/>
    </source>
</evidence>
<dbReference type="Pfam" id="PF06337">
    <property type="entry name" value="DUSP"/>
    <property type="match status" value="2"/>
</dbReference>
<keyword evidence="16" id="KW-0206">Cytoskeleton</keyword>
<name>A0A9W2WKB0_PHYMC</name>
<accession>A0A9W2WKB0</accession>
<feature type="compositionally biased region" description="Basic and acidic residues" evidence="17">
    <location>
        <begin position="78"/>
        <end position="94"/>
    </location>
</feature>
<dbReference type="GO" id="GO:0006508">
    <property type="term" value="P:proteolysis"/>
    <property type="evidence" value="ECO:0007669"/>
    <property type="project" value="UniProtKB-KW"/>
</dbReference>
<proteinExistence type="inferred from homology"/>
<dbReference type="GO" id="GO:0008270">
    <property type="term" value="F:zinc ion binding"/>
    <property type="evidence" value="ECO:0007669"/>
    <property type="project" value="UniProtKB-KW"/>
</dbReference>
<dbReference type="Gene3D" id="3.90.70.10">
    <property type="entry name" value="Cysteine proteinases"/>
    <property type="match status" value="1"/>
</dbReference>
<evidence type="ECO:0000256" key="1">
    <source>
        <dbReference type="ARBA" id="ARBA00000707"/>
    </source>
</evidence>
<dbReference type="GO" id="GO:0004843">
    <property type="term" value="F:cysteine-type deubiquitinase activity"/>
    <property type="evidence" value="ECO:0007669"/>
    <property type="project" value="UniProtKB-EC"/>
</dbReference>
<keyword evidence="20" id="KW-1185">Reference proteome</keyword>
<dbReference type="Pfam" id="PF00443">
    <property type="entry name" value="UCH"/>
    <property type="match status" value="1"/>
</dbReference>
<evidence type="ECO:0000256" key="13">
    <source>
        <dbReference type="ARBA" id="ARBA00022801"/>
    </source>
</evidence>
<evidence type="ECO:0000256" key="8">
    <source>
        <dbReference type="ARBA" id="ARBA00022670"/>
    </source>
</evidence>
<keyword evidence="9" id="KW-0479">Metal-binding</keyword>
<dbReference type="SUPFAM" id="SSF54001">
    <property type="entry name" value="Cysteine proteinases"/>
    <property type="match status" value="1"/>
</dbReference>
<evidence type="ECO:0000313" key="21">
    <source>
        <dbReference type="RefSeq" id="XP_054939599.1"/>
    </source>
</evidence>
<feature type="domain" description="DUSP" evidence="19">
    <location>
        <begin position="449"/>
        <end position="542"/>
    </location>
</feature>
<evidence type="ECO:0000256" key="4">
    <source>
        <dbReference type="ARBA" id="ARBA00008269"/>
    </source>
</evidence>
<evidence type="ECO:0000259" key="18">
    <source>
        <dbReference type="PROSITE" id="PS50235"/>
    </source>
</evidence>
<keyword evidence="11" id="KW-0863">Zinc-finger</keyword>
<evidence type="ECO:0000313" key="20">
    <source>
        <dbReference type="Proteomes" id="UP000248484"/>
    </source>
</evidence>
<organism evidence="20 22">
    <name type="scientific">Physeter macrocephalus</name>
    <name type="common">Sperm whale</name>
    <name type="synonym">Physeter catodon</name>
    <dbReference type="NCBI Taxonomy" id="9755"/>
    <lineage>
        <taxon>Eukaryota</taxon>
        <taxon>Metazoa</taxon>
        <taxon>Chordata</taxon>
        <taxon>Craniata</taxon>
        <taxon>Vertebrata</taxon>
        <taxon>Euteleostomi</taxon>
        <taxon>Mammalia</taxon>
        <taxon>Eutheria</taxon>
        <taxon>Laurasiatheria</taxon>
        <taxon>Artiodactyla</taxon>
        <taxon>Whippomorpha</taxon>
        <taxon>Cetacea</taxon>
        <taxon>Odontoceti</taxon>
        <taxon>Physeteridae</taxon>
        <taxon>Physeter</taxon>
    </lineage>
</organism>
<keyword evidence="13 21" id="KW-0378">Hydrolase</keyword>
<evidence type="ECO:0000256" key="15">
    <source>
        <dbReference type="ARBA" id="ARBA00022833"/>
    </source>
</evidence>
<dbReference type="Proteomes" id="UP000248484">
    <property type="component" value="Unplaced"/>
</dbReference>
<dbReference type="InterPro" id="IPR035927">
    <property type="entry name" value="DUSP-like_sf"/>
</dbReference>
<dbReference type="GO" id="GO:0016579">
    <property type="term" value="P:protein deubiquitination"/>
    <property type="evidence" value="ECO:0007669"/>
    <property type="project" value="InterPro"/>
</dbReference>
<keyword evidence="6" id="KW-0963">Cytoplasm</keyword>
<evidence type="ECO:0000256" key="6">
    <source>
        <dbReference type="ARBA" id="ARBA00022490"/>
    </source>
</evidence>
<evidence type="ECO:0000256" key="2">
    <source>
        <dbReference type="ARBA" id="ARBA00004300"/>
    </source>
</evidence>
<dbReference type="GeneID" id="102990235"/>
<keyword evidence="10" id="KW-0677">Repeat</keyword>
<keyword evidence="12" id="KW-0833">Ubl conjugation pathway</keyword>
<evidence type="ECO:0000256" key="3">
    <source>
        <dbReference type="ARBA" id="ARBA00004556"/>
    </source>
</evidence>
<dbReference type="FunFam" id="3.30.2230.10:FF:000002">
    <property type="entry name" value="Ubiquitinyl hydrolase 1"/>
    <property type="match status" value="1"/>
</dbReference>
<keyword evidence="14" id="KW-0788">Thiol protease</keyword>
<protein>
    <recommendedName>
        <fullName evidence="5">ubiquitinyl hydrolase 1</fullName>
        <ecNumber evidence="5">3.4.19.12</ecNumber>
    </recommendedName>
</protein>
<reference evidence="21 22" key="1">
    <citation type="submission" date="2025-04" db="UniProtKB">
        <authorList>
            <consortium name="RefSeq"/>
        </authorList>
    </citation>
    <scope>IDENTIFICATION</scope>
    <source>
        <tissue evidence="21 22">Muscle</tissue>
    </source>
</reference>
<evidence type="ECO:0000256" key="12">
    <source>
        <dbReference type="ARBA" id="ARBA00022786"/>
    </source>
</evidence>
<evidence type="ECO:0000313" key="22">
    <source>
        <dbReference type="RefSeq" id="XP_054939600.1"/>
    </source>
</evidence>
<dbReference type="SUPFAM" id="SSF143791">
    <property type="entry name" value="DUSP-like"/>
    <property type="match status" value="2"/>
</dbReference>
<feature type="domain" description="USP" evidence="18">
    <location>
        <begin position="1"/>
        <end position="447"/>
    </location>
</feature>
<comment type="subcellular location">
    <subcellularLocation>
        <location evidence="2">Cytoplasm</location>
        <location evidence="2">Cytoskeleton</location>
        <location evidence="2">Microtubule organizing center</location>
        <location evidence="2">Centrosome</location>
    </subcellularLocation>
    <subcellularLocation>
        <location evidence="3">Cytoplasm</location>
        <location evidence="3">Perinuclear region</location>
    </subcellularLocation>
</comment>
<keyword evidence="8" id="KW-0645">Protease</keyword>
<evidence type="ECO:0000256" key="5">
    <source>
        <dbReference type="ARBA" id="ARBA00012759"/>
    </source>
</evidence>
<evidence type="ECO:0000259" key="19">
    <source>
        <dbReference type="PROSITE" id="PS51283"/>
    </source>
</evidence>
<feature type="compositionally biased region" description="Basic and acidic residues" evidence="17">
    <location>
        <begin position="21"/>
        <end position="41"/>
    </location>
</feature>
<dbReference type="PANTHER" id="PTHR21646">
    <property type="entry name" value="UBIQUITIN CARBOXYL-TERMINAL HYDROLASE"/>
    <property type="match status" value="1"/>
</dbReference>
<dbReference type="PROSITE" id="PS50235">
    <property type="entry name" value="USP_3"/>
    <property type="match status" value="1"/>
</dbReference>
<dbReference type="SMART" id="SM00695">
    <property type="entry name" value="DUSP"/>
    <property type="match status" value="2"/>
</dbReference>
<dbReference type="RefSeq" id="XP_054939599.1">
    <property type="nucleotide sequence ID" value="XM_055083624.1"/>
</dbReference>
<evidence type="ECO:0000256" key="14">
    <source>
        <dbReference type="ARBA" id="ARBA00022807"/>
    </source>
</evidence>
<dbReference type="InterPro" id="IPR018200">
    <property type="entry name" value="USP_CS"/>
</dbReference>
<dbReference type="InterPro" id="IPR038765">
    <property type="entry name" value="Papain-like_cys_pep_sf"/>
</dbReference>
<dbReference type="FunFam" id="3.30.2230.10:FF:000001">
    <property type="entry name" value="Ubiquitinyl hydrolase 1"/>
    <property type="match status" value="1"/>
</dbReference>
<dbReference type="InterPro" id="IPR028889">
    <property type="entry name" value="USP"/>
</dbReference>
<evidence type="ECO:0000256" key="16">
    <source>
        <dbReference type="ARBA" id="ARBA00023212"/>
    </source>
</evidence>
<dbReference type="PROSITE" id="PS00973">
    <property type="entry name" value="USP_2"/>
    <property type="match status" value="1"/>
</dbReference>
<evidence type="ECO:0000256" key="11">
    <source>
        <dbReference type="ARBA" id="ARBA00022771"/>
    </source>
</evidence>
<comment type="similarity">
    <text evidence="4">Belongs to the peptidase C19 family. USP20/USP33 subfamily.</text>
</comment>
<dbReference type="EC" id="3.4.19.12" evidence="5"/>
<dbReference type="GO" id="GO:0005813">
    <property type="term" value="C:centrosome"/>
    <property type="evidence" value="ECO:0007669"/>
    <property type="project" value="UniProtKB-SubCell"/>
</dbReference>
<sequence>MDQLHEELKEPVVAAAAALTEARDSDSSDTDEKREGDRSPSEDEFLSCDSSSDRGEGDGQVRGGGGSQAETELLIADEAGRAISEKERMKDRKFSWGQQRTNSERVDEDADVDTAMAALNQQPTDAQPPSPRSTSPCRTPEPDNEAHMRSASRPCSPVHHHEGHAKLAGSPPRASPVRMGPSYVLKKAQVPSAGSRRRKEQRYRSVISDIFDGSILSLVQCLTCDRVSTTVETFQDLSLPIPGKEDLAKLHSAIYQNVPAKPGACGDSSAAQGWLAFIVEYIRRFVVSCTPSWFWGPVVTLEDCLAAFFAADELKGDNMYSCERCKKLRNGVKYCKVLRLPEILCIHLKRFRHEVMYSFKISSHVSFPLEGLDLRPFLAKECTSQITTYDLLSVICHHGTAGSGHYIAYCQNVINGQWYEFDDQYVTEVHETVVQNAEAYVLFYRKSSEEAVRERQQVVSLAAMREPSLLRFYVSREWLNKFNTFAEPGPITNHTFLCSHGGIPPNRYHYIDDLVVILPQNVWEHLYNRFGGGPAVNHLYVCSICQVEIEALAKRRRIEIDTFIKLNKAFQAEESPSVIYCISMQWFREWEAFVKGKGNEPPGPIDNSTIAQVKGSGHIQLKQGADYGQISEETWVYLNNLYGGGPEIALRQSVAQLQDPESLHGEQKIEAETRAV</sequence>
<evidence type="ECO:0000313" key="23">
    <source>
        <dbReference type="RefSeq" id="XP_054939601.1"/>
    </source>
</evidence>
<evidence type="ECO:0000256" key="9">
    <source>
        <dbReference type="ARBA" id="ARBA00022723"/>
    </source>
</evidence>
<dbReference type="RefSeq" id="XP_054939600.1">
    <property type="nucleotide sequence ID" value="XM_055083625.1"/>
</dbReference>
<dbReference type="CDD" id="cd02674">
    <property type="entry name" value="Peptidase_C19R"/>
    <property type="match status" value="1"/>
</dbReference>
<gene>
    <name evidence="21 22 23" type="primary">LOC102990235</name>
</gene>
<feature type="region of interest" description="Disordered" evidence="17">
    <location>
        <begin position="17"/>
        <end position="199"/>
    </location>
</feature>
<dbReference type="GO" id="GO:0006897">
    <property type="term" value="P:endocytosis"/>
    <property type="evidence" value="ECO:0007669"/>
    <property type="project" value="UniProtKB-KW"/>
</dbReference>
<dbReference type="Gene3D" id="3.30.2230.10">
    <property type="entry name" value="DUSP-like"/>
    <property type="match status" value="2"/>
</dbReference>
<feature type="domain" description="DUSP" evidence="19">
    <location>
        <begin position="551"/>
        <end position="654"/>
    </location>
</feature>
<dbReference type="InterPro" id="IPR001394">
    <property type="entry name" value="Peptidase_C19_UCH"/>
</dbReference>
<comment type="catalytic activity">
    <reaction evidence="1">
        <text>Thiol-dependent hydrolysis of ester, thioester, amide, peptide and isopeptide bonds formed by the C-terminal Gly of ubiquitin (a 76-residue protein attached to proteins as an intracellular targeting signal).</text>
        <dbReference type="EC" id="3.4.19.12"/>
    </reaction>
</comment>
<keyword evidence="15" id="KW-0862">Zinc</keyword>
<dbReference type="PROSITE" id="PS51283">
    <property type="entry name" value="DUSP"/>
    <property type="match status" value="2"/>
</dbReference>
<evidence type="ECO:0000256" key="7">
    <source>
        <dbReference type="ARBA" id="ARBA00022583"/>
    </source>
</evidence>
<dbReference type="AlphaFoldDB" id="A0A9W2WKB0"/>
<evidence type="ECO:0000256" key="17">
    <source>
        <dbReference type="SAM" id="MobiDB-lite"/>
    </source>
</evidence>